<dbReference type="GO" id="GO:0005634">
    <property type="term" value="C:nucleus"/>
    <property type="evidence" value="ECO:0007669"/>
    <property type="project" value="TreeGrafter"/>
</dbReference>
<accession>A0AAV0XBZ9</accession>
<dbReference type="PANTHER" id="PTHR46169:SF29">
    <property type="entry name" value="DNA REPLICATION-RELATED ELEMENT FACTOR, ISOFORM A"/>
    <property type="match status" value="1"/>
</dbReference>
<evidence type="ECO:0008006" key="3">
    <source>
        <dbReference type="Google" id="ProtNLM"/>
    </source>
</evidence>
<dbReference type="InterPro" id="IPR052717">
    <property type="entry name" value="Vacuolar_transposase_reg"/>
</dbReference>
<name>A0AAV0XBZ9_9HEMI</name>
<dbReference type="SUPFAM" id="SSF53098">
    <property type="entry name" value="Ribonuclease H-like"/>
    <property type="match status" value="1"/>
</dbReference>
<evidence type="ECO:0000313" key="2">
    <source>
        <dbReference type="Proteomes" id="UP001160148"/>
    </source>
</evidence>
<gene>
    <name evidence="1" type="ORF">MEUPH1_LOCUS20526</name>
</gene>
<keyword evidence="2" id="KW-1185">Reference proteome</keyword>
<reference evidence="1 2" key="1">
    <citation type="submission" date="2023-01" db="EMBL/GenBank/DDBJ databases">
        <authorList>
            <person name="Whitehead M."/>
        </authorList>
    </citation>
    <scope>NUCLEOTIDE SEQUENCE [LARGE SCALE GENOMIC DNA]</scope>
</reference>
<organism evidence="1 2">
    <name type="scientific">Macrosiphum euphorbiae</name>
    <name type="common">potato aphid</name>
    <dbReference type="NCBI Taxonomy" id="13131"/>
    <lineage>
        <taxon>Eukaryota</taxon>
        <taxon>Metazoa</taxon>
        <taxon>Ecdysozoa</taxon>
        <taxon>Arthropoda</taxon>
        <taxon>Hexapoda</taxon>
        <taxon>Insecta</taxon>
        <taxon>Pterygota</taxon>
        <taxon>Neoptera</taxon>
        <taxon>Paraneoptera</taxon>
        <taxon>Hemiptera</taxon>
        <taxon>Sternorrhyncha</taxon>
        <taxon>Aphidomorpha</taxon>
        <taxon>Aphidoidea</taxon>
        <taxon>Aphididae</taxon>
        <taxon>Macrosiphini</taxon>
        <taxon>Macrosiphum</taxon>
    </lineage>
</organism>
<dbReference type="InterPro" id="IPR012337">
    <property type="entry name" value="RNaseH-like_sf"/>
</dbReference>
<evidence type="ECO:0000313" key="1">
    <source>
        <dbReference type="EMBL" id="CAI6365865.1"/>
    </source>
</evidence>
<dbReference type="GO" id="GO:0006357">
    <property type="term" value="P:regulation of transcription by RNA polymerase II"/>
    <property type="evidence" value="ECO:0007669"/>
    <property type="project" value="TreeGrafter"/>
</dbReference>
<comment type="caution">
    <text evidence="1">The sequence shown here is derived from an EMBL/GenBank/DDBJ whole genome shotgun (WGS) entry which is preliminary data.</text>
</comment>
<dbReference type="PANTHER" id="PTHR46169">
    <property type="entry name" value="DNA REPLICATION-RELATED ELEMENT FACTOR, ISOFORM A"/>
    <property type="match status" value="1"/>
</dbReference>
<dbReference type="EMBL" id="CARXXK010000004">
    <property type="protein sequence ID" value="CAI6365865.1"/>
    <property type="molecule type" value="Genomic_DNA"/>
</dbReference>
<dbReference type="Proteomes" id="UP001160148">
    <property type="component" value="Unassembled WGS sequence"/>
</dbReference>
<sequence>MVSLKVDGVSRHNKSFLGVKVQYMHKDTLTLKIKTLSIFELVERRSSKYLKDTLLDVISKYGLTKYQIYSITSDNAANMLKMTDLMKIDPDEETVPIRGIFARARMVVKKLRTPIYAGLLKQENKKQAIRDVETRWSFVYDMLYRLLELKDFCLKFQETMNDLKLSLPDWDNIEKMVAALEPAKIGLVSLQKSDITIGDFFAIWWNILAKLQKVDSLLSRAIIIAMNRRSILMFEEHIFSAVIYLDPRFQRMLTIDQKSIAKNHLNNTWNAMKYISEKIVNNDVVEATNDGTNCEINELDELEVY</sequence>
<dbReference type="AlphaFoldDB" id="A0AAV0XBZ9"/>
<proteinExistence type="predicted"/>
<protein>
    <recommendedName>
        <fullName evidence="3">Transposase</fullName>
    </recommendedName>
</protein>